<proteinExistence type="predicted"/>
<dbReference type="OrthoDB" id="6899227at2"/>
<name>A0A1Z3HN64_9CYAN</name>
<sequence>MTIQDLIATLSQFDPNTPVVISGYEGGYNDVSVVRPLEIQLNVNNKHYYGAHHCVKGTLVPDVPLTSVVYLGGFNPISDAPELSYH</sequence>
<dbReference type="EMBL" id="CP021983">
    <property type="protein sequence ID" value="ASC71715.1"/>
    <property type="molecule type" value="Genomic_DNA"/>
</dbReference>
<evidence type="ECO:0000313" key="1">
    <source>
        <dbReference type="EMBL" id="ASC71715.1"/>
    </source>
</evidence>
<gene>
    <name evidence="1" type="ORF">XM38_026690</name>
</gene>
<evidence type="ECO:0000313" key="2">
    <source>
        <dbReference type="Proteomes" id="UP000191901"/>
    </source>
</evidence>
<dbReference type="Proteomes" id="UP000191901">
    <property type="component" value="Chromosome"/>
</dbReference>
<dbReference type="AlphaFoldDB" id="A0A1Z3HN64"/>
<dbReference type="KEGG" id="hhg:XM38_026690"/>
<organism evidence="1 2">
    <name type="scientific">Halomicronema hongdechloris C2206</name>
    <dbReference type="NCBI Taxonomy" id="1641165"/>
    <lineage>
        <taxon>Bacteria</taxon>
        <taxon>Bacillati</taxon>
        <taxon>Cyanobacteriota</taxon>
        <taxon>Cyanophyceae</taxon>
        <taxon>Nodosilineales</taxon>
        <taxon>Nodosilineaceae</taxon>
        <taxon>Halomicronema</taxon>
    </lineage>
</organism>
<reference evidence="1 2" key="1">
    <citation type="journal article" date="2016" name="Biochim. Biophys. Acta">
        <title>Characterization of red-shifted phycobilisomes isolated from the chlorophyll f-containing cyanobacterium Halomicronema hongdechloris.</title>
        <authorList>
            <person name="Li Y."/>
            <person name="Lin Y."/>
            <person name="Garvey C.J."/>
            <person name="Birch D."/>
            <person name="Corkery R.W."/>
            <person name="Loughlin P.C."/>
            <person name="Scheer H."/>
            <person name="Willows R.D."/>
            <person name="Chen M."/>
        </authorList>
    </citation>
    <scope>NUCLEOTIDE SEQUENCE [LARGE SCALE GENOMIC DNA]</scope>
    <source>
        <strain evidence="1 2">C2206</strain>
    </source>
</reference>
<keyword evidence="2" id="KW-1185">Reference proteome</keyword>
<protein>
    <submittedName>
        <fullName evidence="1">Uncharacterized protein</fullName>
    </submittedName>
</protein>
<dbReference type="RefSeq" id="WP_080810408.1">
    <property type="nucleotide sequence ID" value="NZ_CP021983.2"/>
</dbReference>
<accession>A0A1Z3HN64</accession>
<dbReference type="STRING" id="1641165.XM38_14345"/>